<evidence type="ECO:0000313" key="1">
    <source>
        <dbReference type="EMBL" id="MZI91901.1"/>
    </source>
</evidence>
<accession>A0A7X4LHB3</accession>
<dbReference type="RefSeq" id="WP_161153215.1">
    <property type="nucleotide sequence ID" value="NZ_WEKT01000002.1"/>
</dbReference>
<comment type="caution">
    <text evidence="1">The sequence shown here is derived from an EMBL/GenBank/DDBJ whole genome shotgun (WGS) entry which is preliminary data.</text>
</comment>
<reference evidence="1 2" key="1">
    <citation type="submission" date="2019-10" db="EMBL/GenBank/DDBJ databases">
        <title>Vibrio sp. nov. isolated from a shrimp pond.</title>
        <authorList>
            <person name="Gomez-Gil B."/>
            <person name="Enciso-Ibarra J."/>
            <person name="Enciso-Ibarra K."/>
            <person name="Bolan-Mejia C."/>
        </authorList>
    </citation>
    <scope>NUCLEOTIDE SEQUENCE [LARGE SCALE GENOMIC DNA]</scope>
    <source>
        <strain evidence="1 2">CAIM 722</strain>
    </source>
</reference>
<proteinExistence type="predicted"/>
<dbReference type="AlphaFoldDB" id="A0A7X4LHB3"/>
<organism evidence="1 2">
    <name type="scientific">Vibrio eleionomae</name>
    <dbReference type="NCBI Taxonomy" id="2653505"/>
    <lineage>
        <taxon>Bacteria</taxon>
        <taxon>Pseudomonadati</taxon>
        <taxon>Pseudomonadota</taxon>
        <taxon>Gammaproteobacteria</taxon>
        <taxon>Vibrionales</taxon>
        <taxon>Vibrionaceae</taxon>
        <taxon>Vibrio</taxon>
    </lineage>
</organism>
<gene>
    <name evidence="1" type="ORF">F9817_01605</name>
</gene>
<evidence type="ECO:0000313" key="2">
    <source>
        <dbReference type="Proteomes" id="UP000462621"/>
    </source>
</evidence>
<keyword evidence="2" id="KW-1185">Reference proteome</keyword>
<dbReference type="Proteomes" id="UP000462621">
    <property type="component" value="Unassembled WGS sequence"/>
</dbReference>
<dbReference type="EMBL" id="WEKT01000002">
    <property type="protein sequence ID" value="MZI91901.1"/>
    <property type="molecule type" value="Genomic_DNA"/>
</dbReference>
<name>A0A7X4LHB3_9VIBR</name>
<sequence>MNYAISSDARHISSLETTARKRAIKHSLIHVEQGLALCRLGKIEYAIEPGQTFWIPIECLNALTFFPNTQIIRIDFSVRLQECFPRQAGFVTLTALAAAVLQRLKTTERDNTIYSHLSQILKAEVLDLVPNCPVSELTQQITSWKPNHPSDLSQEQHMVLLVREAIKRHQSGTSINSIISDLFQGDKDRFSQWSKVIADMTW</sequence>
<protein>
    <submittedName>
        <fullName evidence="1">AraC family transcriptional regulator</fullName>
    </submittedName>
</protein>